<name>A0A137P6N8_CONC2</name>
<dbReference type="OrthoDB" id="435593at2759"/>
<evidence type="ECO:0000313" key="3">
    <source>
        <dbReference type="Proteomes" id="UP000070444"/>
    </source>
</evidence>
<proteinExistence type="predicted"/>
<dbReference type="PANTHER" id="PTHR12363">
    <property type="entry name" value="TRANSPORTIN 3 AND IMPORTIN 13"/>
    <property type="match status" value="1"/>
</dbReference>
<dbReference type="OMA" id="KPVYFQL"/>
<gene>
    <name evidence="2" type="ORF">CONCODRAFT_6744</name>
</gene>
<dbReference type="Proteomes" id="UP000070444">
    <property type="component" value="Unassembled WGS sequence"/>
</dbReference>
<dbReference type="InterPro" id="IPR057941">
    <property type="entry name" value="TPR_TNPO3_IPO13_2nd"/>
</dbReference>
<evidence type="ECO:0000259" key="1">
    <source>
        <dbReference type="Pfam" id="PF08389"/>
    </source>
</evidence>
<reference evidence="2 3" key="1">
    <citation type="journal article" date="2015" name="Genome Biol. Evol.">
        <title>Phylogenomic analyses indicate that early fungi evolved digesting cell walls of algal ancestors of land plants.</title>
        <authorList>
            <person name="Chang Y."/>
            <person name="Wang S."/>
            <person name="Sekimoto S."/>
            <person name="Aerts A.L."/>
            <person name="Choi C."/>
            <person name="Clum A."/>
            <person name="LaButti K.M."/>
            <person name="Lindquist E.A."/>
            <person name="Yee Ngan C."/>
            <person name="Ohm R.A."/>
            <person name="Salamov A.A."/>
            <person name="Grigoriev I.V."/>
            <person name="Spatafora J.W."/>
            <person name="Berbee M.L."/>
        </authorList>
    </citation>
    <scope>NUCLEOTIDE SEQUENCE [LARGE SCALE GENOMIC DNA]</scope>
    <source>
        <strain evidence="2 3">NRRL 28638</strain>
    </source>
</reference>
<dbReference type="STRING" id="796925.A0A137P6N8"/>
<dbReference type="Gene3D" id="1.25.10.10">
    <property type="entry name" value="Leucine-rich Repeat Variant"/>
    <property type="match status" value="1"/>
</dbReference>
<dbReference type="EMBL" id="KQ964496">
    <property type="protein sequence ID" value="KXN70666.1"/>
    <property type="molecule type" value="Genomic_DNA"/>
</dbReference>
<dbReference type="InterPro" id="IPR013598">
    <property type="entry name" value="Exportin-1/Importin-b-like"/>
</dbReference>
<dbReference type="InterPro" id="IPR011989">
    <property type="entry name" value="ARM-like"/>
</dbReference>
<dbReference type="InterPro" id="IPR057942">
    <property type="entry name" value="TPR_TNPO3_IPO13_3rd"/>
</dbReference>
<sequence length="922" mass="106128">MSFNLNSVKNAISTLFDPNSTQQNEANKYLEDFQISVEAWDLCFHLLRINSQEPFTIQIWTFSAQTLHNKLLRDFNQLDSVGQNHLKDNLLSLLHLHANSPPVVTRHLCFAACLLCLQLTTWENSVVEVINWLESAGANRLVLEFLTGLPEEITRSRGCSLSDEEFRSQCDKVLTQNSQFCLTLLTNYFNNYATQVPSLPSLIFKAIQSWLKSGDILLDDLFQTPFPKLSFQALQSPDMFDEAVEIICDIIYETREYHNFTQYIHELVTLLNSLLMNIKENVDNFDGDNWRGLSRIFVEAGETWLNLILMQTAEFFNIVEGIYLCFKHAELEWIGMSFSFWIKFARDLERVPNHPFAPIFKNLVESIINHLQFPDDDHEFTAQERDDFKDFRHEIGDILKDVCILLGHEATLNIPYAIINTRMQQGNLDSDPSAWKALEAPLFSLRCIGSQIPPDHSSILPNILQLFPRLPNNPDLQYTCTLVIARYTQWTAHHPELIQFQLDYIINGFDKPTVAPASALALKFLCQDCSDGLGQYFGRILEVYEKATSLLNKKEILDISEGVAYMVNSLQPQERYAALVKLIDPISKKLTPEHFSTLETLAFDIKRINLFFDITAPEADTDIPHPSAQIISTITPGMELILEKLGDNYHVAEALGRFFVLLIRDYKQYTKEYIPTLLPRISAAFAKSSQPVYLWISERVITYHSEFSPSHCLSLIDSVSMGLFQKLEAVNFDPNQLPDLMEEYSYLVNAALSKLSQPFLRSHIASNVYRLLFLTPKLKEYHSFQSCLSSWRVFSRMLCASEPPLSITELNPYFQVIDQAGQSSLEDLIDGMIFDYSDESLHDALFVTIYLSELNPELHLNQMAKIIETLKGPNFLQSDRISFLQHYSEKIQNRNWREARSVLQKFLEQFHKRNFARNSNRN</sequence>
<feature type="domain" description="Exportin-1/Importin-beta-like" evidence="1">
    <location>
        <begin position="102"/>
        <end position="247"/>
    </location>
</feature>
<accession>A0A137P6N8</accession>
<dbReference type="GO" id="GO:0005737">
    <property type="term" value="C:cytoplasm"/>
    <property type="evidence" value="ECO:0007669"/>
    <property type="project" value="TreeGrafter"/>
</dbReference>
<organism evidence="2 3">
    <name type="scientific">Conidiobolus coronatus (strain ATCC 28846 / CBS 209.66 / NRRL 28638)</name>
    <name type="common">Delacroixia coronata</name>
    <dbReference type="NCBI Taxonomy" id="796925"/>
    <lineage>
        <taxon>Eukaryota</taxon>
        <taxon>Fungi</taxon>
        <taxon>Fungi incertae sedis</taxon>
        <taxon>Zoopagomycota</taxon>
        <taxon>Entomophthoromycotina</taxon>
        <taxon>Entomophthoromycetes</taxon>
        <taxon>Entomophthorales</taxon>
        <taxon>Ancylistaceae</taxon>
        <taxon>Conidiobolus</taxon>
    </lineage>
</organism>
<dbReference type="Pfam" id="PF24138">
    <property type="entry name" value="TPR_TNPO3_IPO13_2nd"/>
    <property type="match status" value="1"/>
</dbReference>
<dbReference type="AlphaFoldDB" id="A0A137P6N8"/>
<dbReference type="InterPro" id="IPR051345">
    <property type="entry name" value="Importin_beta-like_NTR"/>
</dbReference>
<protein>
    <submittedName>
        <fullName evidence="2">ARM repeat-containing protein</fullName>
    </submittedName>
</protein>
<dbReference type="Pfam" id="PF24140">
    <property type="entry name" value="TPR_TNPO3_IPO13_3rd"/>
    <property type="match status" value="1"/>
</dbReference>
<keyword evidence="3" id="KW-1185">Reference proteome</keyword>
<evidence type="ECO:0000313" key="2">
    <source>
        <dbReference type="EMBL" id="KXN70666.1"/>
    </source>
</evidence>
<dbReference type="PANTHER" id="PTHR12363:SF53">
    <property type="entry name" value="MRNA TRANSPORT REGULATOR MTR10"/>
    <property type="match status" value="1"/>
</dbReference>
<dbReference type="InterPro" id="IPR016024">
    <property type="entry name" value="ARM-type_fold"/>
</dbReference>
<dbReference type="SUPFAM" id="SSF48371">
    <property type="entry name" value="ARM repeat"/>
    <property type="match status" value="1"/>
</dbReference>
<dbReference type="Pfam" id="PF08389">
    <property type="entry name" value="Xpo1"/>
    <property type="match status" value="1"/>
</dbReference>
<dbReference type="GO" id="GO:0006606">
    <property type="term" value="P:protein import into nucleus"/>
    <property type="evidence" value="ECO:0007669"/>
    <property type="project" value="TreeGrafter"/>
</dbReference>